<gene>
    <name evidence="15" type="ORF">FHR34_004330</name>
</gene>
<dbReference type="GO" id="GO:0005886">
    <property type="term" value="C:plasma membrane"/>
    <property type="evidence" value="ECO:0007669"/>
    <property type="project" value="UniProtKB-SubCell"/>
</dbReference>
<comment type="catalytic activity">
    <reaction evidence="1">
        <text>ATP + protein L-histidine = ADP + protein N-phospho-L-histidine.</text>
        <dbReference type="EC" id="2.7.13.3"/>
    </reaction>
</comment>
<evidence type="ECO:0000256" key="7">
    <source>
        <dbReference type="ARBA" id="ARBA00022777"/>
    </source>
</evidence>
<evidence type="ECO:0000256" key="9">
    <source>
        <dbReference type="ARBA" id="ARBA00023012"/>
    </source>
</evidence>
<keyword evidence="4" id="KW-0597">Phosphoprotein</keyword>
<evidence type="ECO:0000256" key="3">
    <source>
        <dbReference type="ARBA" id="ARBA00012438"/>
    </source>
</evidence>
<comment type="caution">
    <text evidence="15">The sequence shown here is derived from an EMBL/GenBank/DDBJ whole genome shotgun (WGS) entry which is preliminary data.</text>
</comment>
<feature type="region of interest" description="Disordered" evidence="11">
    <location>
        <begin position="495"/>
        <end position="564"/>
    </location>
</feature>
<evidence type="ECO:0000256" key="2">
    <source>
        <dbReference type="ARBA" id="ARBA00004236"/>
    </source>
</evidence>
<dbReference type="Gene3D" id="6.10.340.10">
    <property type="match status" value="1"/>
</dbReference>
<dbReference type="SMART" id="SM00388">
    <property type="entry name" value="HisKA"/>
    <property type="match status" value="1"/>
</dbReference>
<dbReference type="PROSITE" id="PS50885">
    <property type="entry name" value="HAMP"/>
    <property type="match status" value="1"/>
</dbReference>
<dbReference type="SUPFAM" id="SSF47384">
    <property type="entry name" value="Homodimeric domain of signal transducing histidine kinase"/>
    <property type="match status" value="1"/>
</dbReference>
<dbReference type="CDD" id="cd00082">
    <property type="entry name" value="HisKA"/>
    <property type="match status" value="1"/>
</dbReference>
<keyword evidence="5 15" id="KW-0808">Transferase</keyword>
<protein>
    <recommendedName>
        <fullName evidence="3">histidine kinase</fullName>
        <ecNumber evidence="3">2.7.13.3</ecNumber>
    </recommendedName>
</protein>
<evidence type="ECO:0000256" key="8">
    <source>
        <dbReference type="ARBA" id="ARBA00022989"/>
    </source>
</evidence>
<dbReference type="FunFam" id="1.10.287.130:FF:000010">
    <property type="entry name" value="Two-component sensor histidine kinase"/>
    <property type="match status" value="1"/>
</dbReference>
<dbReference type="PANTHER" id="PTHR45436">
    <property type="entry name" value="SENSOR HISTIDINE KINASE YKOH"/>
    <property type="match status" value="1"/>
</dbReference>
<evidence type="ECO:0000313" key="16">
    <source>
        <dbReference type="Proteomes" id="UP000540506"/>
    </source>
</evidence>
<feature type="transmembrane region" description="Helical" evidence="12">
    <location>
        <begin position="27"/>
        <end position="49"/>
    </location>
</feature>
<evidence type="ECO:0000259" key="14">
    <source>
        <dbReference type="PROSITE" id="PS50885"/>
    </source>
</evidence>
<comment type="subcellular location">
    <subcellularLocation>
        <location evidence="2">Cell membrane</location>
    </subcellularLocation>
</comment>
<accession>A0A7W7R4M6</accession>
<dbReference type="Pfam" id="PF00672">
    <property type="entry name" value="HAMP"/>
    <property type="match status" value="1"/>
</dbReference>
<dbReference type="Pfam" id="PF00512">
    <property type="entry name" value="HisKA"/>
    <property type="match status" value="1"/>
</dbReference>
<dbReference type="SUPFAM" id="SSF55874">
    <property type="entry name" value="ATPase domain of HSP90 chaperone/DNA topoisomerase II/histidine kinase"/>
    <property type="match status" value="1"/>
</dbReference>
<feature type="domain" description="Histidine kinase" evidence="13">
    <location>
        <begin position="282"/>
        <end position="496"/>
    </location>
</feature>
<evidence type="ECO:0000259" key="13">
    <source>
        <dbReference type="PROSITE" id="PS50109"/>
    </source>
</evidence>
<dbReference type="Pfam" id="PF02518">
    <property type="entry name" value="HATPase_c"/>
    <property type="match status" value="1"/>
</dbReference>
<evidence type="ECO:0000256" key="6">
    <source>
        <dbReference type="ARBA" id="ARBA00022692"/>
    </source>
</evidence>
<dbReference type="InterPro" id="IPR004358">
    <property type="entry name" value="Sig_transdc_His_kin-like_C"/>
</dbReference>
<dbReference type="EC" id="2.7.13.3" evidence="3"/>
<evidence type="ECO:0000256" key="11">
    <source>
        <dbReference type="SAM" id="MobiDB-lite"/>
    </source>
</evidence>
<dbReference type="Proteomes" id="UP000540506">
    <property type="component" value="Unassembled WGS sequence"/>
</dbReference>
<name>A0A7W7R4M6_KITKI</name>
<dbReference type="InterPro" id="IPR003661">
    <property type="entry name" value="HisK_dim/P_dom"/>
</dbReference>
<keyword evidence="6 12" id="KW-0812">Transmembrane</keyword>
<dbReference type="PANTHER" id="PTHR45436:SF5">
    <property type="entry name" value="SENSOR HISTIDINE KINASE TRCS"/>
    <property type="match status" value="1"/>
</dbReference>
<reference evidence="15 16" key="1">
    <citation type="submission" date="2020-08" db="EMBL/GenBank/DDBJ databases">
        <title>Sequencing the genomes of 1000 actinobacteria strains.</title>
        <authorList>
            <person name="Klenk H.-P."/>
        </authorList>
    </citation>
    <scope>NUCLEOTIDE SEQUENCE [LARGE SCALE GENOMIC DNA]</scope>
    <source>
        <strain evidence="15 16">DSM 41654</strain>
    </source>
</reference>
<organism evidence="15 16">
    <name type="scientific">Kitasatospora kifunensis</name>
    <name type="common">Streptomyces kifunensis</name>
    <dbReference type="NCBI Taxonomy" id="58351"/>
    <lineage>
        <taxon>Bacteria</taxon>
        <taxon>Bacillati</taxon>
        <taxon>Actinomycetota</taxon>
        <taxon>Actinomycetes</taxon>
        <taxon>Kitasatosporales</taxon>
        <taxon>Streptomycetaceae</taxon>
        <taxon>Kitasatospora</taxon>
    </lineage>
</organism>
<keyword evidence="9" id="KW-0902">Two-component regulatory system</keyword>
<sequence>MTDPQNGHRLSRTLLRRLRLSSLRVRLAAVFAVVSLTAAVSASGIAYWLNRDAVLKRAQNAALDDFRSSLSRNISALPQGASCAALGQLATDVASSSLNYDVVVVDDAQPNCTAISNPRFTLAEVPHTLVTTVATPRGATTAIPYTYHLYWQRVNLDGNPYLIGGTKVVPSGPTAYMFKSLNNERDDLKTLSWSLAVATILALVAATLLAQAASSAVLRPVRQLGEAARRLGEGELDVRLEVTGADELADLSQTFNQAVEQLSQQVDELSAREAQSRRFVADMSHELRTPLTAMTAVTDILEDEAESLDPMIEPAVRLVVSETRRLSDLVENLMEVTRFDAGTAKLVADEMDIADLIMSCIDGRAWYDAVEVDAPRGILAVVDPRRLDVVFANLIGNALKHGGSPVRVKVSQGLGPTGAGEVVVEVQDSGPGIPQDVLPHVFDRFYKADKGRARSEGSGLGLSIAMANAQIHGGTITAANGPQGGAVFTLRLPLTPPERATAGGPNTGGLKTGRASAGGLTGRDPNGRGPSGATAAGPASSRGGPGSAGDAGDSGDSTERRSPQ</sequence>
<dbReference type="InterPro" id="IPR050428">
    <property type="entry name" value="TCS_sensor_his_kinase"/>
</dbReference>
<dbReference type="Gene3D" id="1.10.287.130">
    <property type="match status" value="1"/>
</dbReference>
<dbReference type="Gene3D" id="3.30.565.10">
    <property type="entry name" value="Histidine kinase-like ATPase, C-terminal domain"/>
    <property type="match status" value="1"/>
</dbReference>
<dbReference type="RefSeq" id="WP_184937458.1">
    <property type="nucleotide sequence ID" value="NZ_JACHJV010000001.1"/>
</dbReference>
<dbReference type="AlphaFoldDB" id="A0A7W7R4M6"/>
<evidence type="ECO:0000256" key="4">
    <source>
        <dbReference type="ARBA" id="ARBA00022553"/>
    </source>
</evidence>
<dbReference type="InterPro" id="IPR005467">
    <property type="entry name" value="His_kinase_dom"/>
</dbReference>
<dbReference type="GO" id="GO:0000155">
    <property type="term" value="F:phosphorelay sensor kinase activity"/>
    <property type="evidence" value="ECO:0007669"/>
    <property type="project" value="InterPro"/>
</dbReference>
<proteinExistence type="predicted"/>
<keyword evidence="16" id="KW-1185">Reference proteome</keyword>
<dbReference type="SUPFAM" id="SSF158472">
    <property type="entry name" value="HAMP domain-like"/>
    <property type="match status" value="1"/>
</dbReference>
<dbReference type="InterPro" id="IPR003594">
    <property type="entry name" value="HATPase_dom"/>
</dbReference>
<dbReference type="SMART" id="SM00387">
    <property type="entry name" value="HATPase_c"/>
    <property type="match status" value="1"/>
</dbReference>
<dbReference type="SMART" id="SM00304">
    <property type="entry name" value="HAMP"/>
    <property type="match status" value="1"/>
</dbReference>
<feature type="transmembrane region" description="Helical" evidence="12">
    <location>
        <begin position="191"/>
        <end position="213"/>
    </location>
</feature>
<feature type="compositionally biased region" description="Low complexity" evidence="11">
    <location>
        <begin position="527"/>
        <end position="542"/>
    </location>
</feature>
<keyword evidence="7 15" id="KW-0418">Kinase</keyword>
<dbReference type="PRINTS" id="PR00344">
    <property type="entry name" value="BCTRLSENSOR"/>
</dbReference>
<dbReference type="PROSITE" id="PS50109">
    <property type="entry name" value="HIS_KIN"/>
    <property type="match status" value="1"/>
</dbReference>
<evidence type="ECO:0000256" key="1">
    <source>
        <dbReference type="ARBA" id="ARBA00000085"/>
    </source>
</evidence>
<dbReference type="InterPro" id="IPR036097">
    <property type="entry name" value="HisK_dim/P_sf"/>
</dbReference>
<dbReference type="EMBL" id="JACHJV010000001">
    <property type="protein sequence ID" value="MBB4925337.1"/>
    <property type="molecule type" value="Genomic_DNA"/>
</dbReference>
<evidence type="ECO:0000256" key="12">
    <source>
        <dbReference type="SAM" id="Phobius"/>
    </source>
</evidence>
<evidence type="ECO:0000313" key="15">
    <source>
        <dbReference type="EMBL" id="MBB4925337.1"/>
    </source>
</evidence>
<keyword evidence="10 12" id="KW-0472">Membrane</keyword>
<evidence type="ECO:0000256" key="10">
    <source>
        <dbReference type="ARBA" id="ARBA00023136"/>
    </source>
</evidence>
<feature type="domain" description="HAMP" evidence="14">
    <location>
        <begin position="215"/>
        <end position="267"/>
    </location>
</feature>
<keyword evidence="8 12" id="KW-1133">Transmembrane helix</keyword>
<dbReference type="InterPro" id="IPR036890">
    <property type="entry name" value="HATPase_C_sf"/>
</dbReference>
<dbReference type="InterPro" id="IPR003660">
    <property type="entry name" value="HAMP_dom"/>
</dbReference>
<dbReference type="CDD" id="cd00075">
    <property type="entry name" value="HATPase"/>
    <property type="match status" value="1"/>
</dbReference>
<dbReference type="CDD" id="cd06225">
    <property type="entry name" value="HAMP"/>
    <property type="match status" value="1"/>
</dbReference>
<evidence type="ECO:0000256" key="5">
    <source>
        <dbReference type="ARBA" id="ARBA00022679"/>
    </source>
</evidence>